<feature type="domain" description="Aminoglycoside phosphotransferase" evidence="1">
    <location>
        <begin position="38"/>
        <end position="141"/>
    </location>
</feature>
<sequence length="149" mass="16370">MNQECAALRDVVPDCDLVVRLLREQAPHLADMTVRPSHASGSSNWVFRLGDAHAVRLPRSDGYTHDFLKEVRWLLRLGPAASVPVPNIEFVGEASDLFPRPWAVVSWVPGDSPVGLQRSQQAELATTLGQFMQSRHAVGRSGIPEGAEH</sequence>
<keyword evidence="3" id="KW-1185">Reference proteome</keyword>
<accession>A0ABP8LJ76</accession>
<dbReference type="Gene3D" id="3.30.200.20">
    <property type="entry name" value="Phosphorylase Kinase, domain 1"/>
    <property type="match status" value="1"/>
</dbReference>
<dbReference type="SUPFAM" id="SSF56112">
    <property type="entry name" value="Protein kinase-like (PK-like)"/>
    <property type="match status" value="1"/>
</dbReference>
<dbReference type="Pfam" id="PF01636">
    <property type="entry name" value="APH"/>
    <property type="match status" value="1"/>
</dbReference>
<name>A0ABP8LJ76_9MICO</name>
<gene>
    <name evidence="2" type="ORF">GCM10023169_33020</name>
</gene>
<reference evidence="3" key="1">
    <citation type="journal article" date="2019" name="Int. J. Syst. Evol. Microbiol.">
        <title>The Global Catalogue of Microorganisms (GCM) 10K type strain sequencing project: providing services to taxonomists for standard genome sequencing and annotation.</title>
        <authorList>
            <consortium name="The Broad Institute Genomics Platform"/>
            <consortium name="The Broad Institute Genome Sequencing Center for Infectious Disease"/>
            <person name="Wu L."/>
            <person name="Ma J."/>
        </authorList>
    </citation>
    <scope>NUCLEOTIDE SEQUENCE [LARGE SCALE GENOMIC DNA]</scope>
    <source>
        <strain evidence="3">JCM 17810</strain>
    </source>
</reference>
<evidence type="ECO:0000313" key="2">
    <source>
        <dbReference type="EMBL" id="GAA4430065.1"/>
    </source>
</evidence>
<organism evidence="2 3">
    <name type="scientific">Georgenia halophila</name>
    <dbReference type="NCBI Taxonomy" id="620889"/>
    <lineage>
        <taxon>Bacteria</taxon>
        <taxon>Bacillati</taxon>
        <taxon>Actinomycetota</taxon>
        <taxon>Actinomycetes</taxon>
        <taxon>Micrococcales</taxon>
        <taxon>Bogoriellaceae</taxon>
        <taxon>Georgenia</taxon>
    </lineage>
</organism>
<dbReference type="EMBL" id="BAABGN010000013">
    <property type="protein sequence ID" value="GAA4430065.1"/>
    <property type="molecule type" value="Genomic_DNA"/>
</dbReference>
<proteinExistence type="predicted"/>
<dbReference type="Proteomes" id="UP001500622">
    <property type="component" value="Unassembled WGS sequence"/>
</dbReference>
<protein>
    <recommendedName>
        <fullName evidence="1">Aminoglycoside phosphotransferase domain-containing protein</fullName>
    </recommendedName>
</protein>
<evidence type="ECO:0000259" key="1">
    <source>
        <dbReference type="Pfam" id="PF01636"/>
    </source>
</evidence>
<comment type="caution">
    <text evidence="2">The sequence shown here is derived from an EMBL/GenBank/DDBJ whole genome shotgun (WGS) entry which is preliminary data.</text>
</comment>
<dbReference type="InterPro" id="IPR011009">
    <property type="entry name" value="Kinase-like_dom_sf"/>
</dbReference>
<dbReference type="InterPro" id="IPR002575">
    <property type="entry name" value="Aminoglycoside_PTrfase"/>
</dbReference>
<evidence type="ECO:0000313" key="3">
    <source>
        <dbReference type="Proteomes" id="UP001500622"/>
    </source>
</evidence>